<dbReference type="PANTHER" id="PTHR30487:SF0">
    <property type="entry name" value="PREPILIN LEADER PEPTIDASE_N-METHYLTRANSFERASE-RELATED"/>
    <property type="match status" value="1"/>
</dbReference>
<sequence length="275" mass="29403">MAPVLITVVTVLGLVIGSFLNVVIYRLPEHESLSSPRSHCMNCGHQLAWWENIPVFSWLALRGRCRSCKARISVQYPAIEALTAVLFLIAGLVFVPPIGLASGAGQVVADVCILLATLWFIAVAVALTVIDLHTHLLPNRVVYPSVIVVLVLELVAAIAAGAWHSLLTAVLGLVTLGGLYLLVAFISPKGMGLGDVKYAALIGLVLGWHGWAYTVLGLVLPFLIGAVFALVLLLARRANRKTGIPFGPSMGLGAIVTMLWGEPLMTWYLSLWGLA</sequence>
<reference evidence="10 11" key="1">
    <citation type="submission" date="2019-09" db="EMBL/GenBank/DDBJ databases">
        <title>Phylogeny of genus Pseudoclavibacter and closely related genus.</title>
        <authorList>
            <person name="Li Y."/>
        </authorList>
    </citation>
    <scope>NUCLEOTIDE SEQUENCE [LARGE SCALE GENOMIC DNA]</scope>
    <source>
        <strain evidence="10 11">JCM 16921</strain>
    </source>
</reference>
<dbReference type="RefSeq" id="WP_158035857.1">
    <property type="nucleotide sequence ID" value="NZ_BAAAZV010000003.1"/>
</dbReference>
<dbReference type="GO" id="GO:0005886">
    <property type="term" value="C:plasma membrane"/>
    <property type="evidence" value="ECO:0007669"/>
    <property type="project" value="UniProtKB-SubCell"/>
</dbReference>
<keyword evidence="3" id="KW-1003">Cell membrane</keyword>
<accession>A0A7C8BP52</accession>
<protein>
    <submittedName>
        <fullName evidence="10">Prepilin peptidase</fullName>
    </submittedName>
</protein>
<comment type="similarity">
    <text evidence="2">Belongs to the peptidase A24 family.</text>
</comment>
<dbReference type="InterPro" id="IPR050882">
    <property type="entry name" value="Prepilin_peptidase/N-MTase"/>
</dbReference>
<feature type="transmembrane region" description="Helical" evidence="7">
    <location>
        <begin position="250"/>
        <end position="269"/>
    </location>
</feature>
<name>A0A7C8BP52_9MICO</name>
<evidence type="ECO:0000259" key="8">
    <source>
        <dbReference type="Pfam" id="PF01478"/>
    </source>
</evidence>
<feature type="domain" description="Prepilin type IV endopeptidase peptidase" evidence="8">
    <location>
        <begin position="120"/>
        <end position="229"/>
    </location>
</feature>
<evidence type="ECO:0000259" key="9">
    <source>
        <dbReference type="Pfam" id="PF06750"/>
    </source>
</evidence>
<dbReference type="GO" id="GO:0006465">
    <property type="term" value="P:signal peptide processing"/>
    <property type="evidence" value="ECO:0007669"/>
    <property type="project" value="TreeGrafter"/>
</dbReference>
<evidence type="ECO:0000256" key="2">
    <source>
        <dbReference type="ARBA" id="ARBA00005801"/>
    </source>
</evidence>
<keyword evidence="6 7" id="KW-0472">Membrane</keyword>
<dbReference type="AlphaFoldDB" id="A0A7C8BP52"/>
<dbReference type="GO" id="GO:0004190">
    <property type="term" value="F:aspartic-type endopeptidase activity"/>
    <property type="evidence" value="ECO:0007669"/>
    <property type="project" value="InterPro"/>
</dbReference>
<feature type="transmembrane region" description="Helical" evidence="7">
    <location>
        <begin position="222"/>
        <end position="238"/>
    </location>
</feature>
<dbReference type="Pfam" id="PF01478">
    <property type="entry name" value="Peptidase_A24"/>
    <property type="match status" value="1"/>
</dbReference>
<dbReference type="Pfam" id="PF06750">
    <property type="entry name" value="A24_N_bact"/>
    <property type="match status" value="1"/>
</dbReference>
<keyword evidence="4 7" id="KW-0812">Transmembrane</keyword>
<evidence type="ECO:0000256" key="7">
    <source>
        <dbReference type="SAM" id="Phobius"/>
    </source>
</evidence>
<evidence type="ECO:0000313" key="10">
    <source>
        <dbReference type="EMBL" id="KAB1632935.1"/>
    </source>
</evidence>
<dbReference type="Proteomes" id="UP000481339">
    <property type="component" value="Unassembled WGS sequence"/>
</dbReference>
<dbReference type="EMBL" id="WBKA01000002">
    <property type="protein sequence ID" value="KAB1632935.1"/>
    <property type="molecule type" value="Genomic_DNA"/>
</dbReference>
<feature type="transmembrane region" description="Helical" evidence="7">
    <location>
        <begin position="74"/>
        <end position="95"/>
    </location>
</feature>
<feature type="transmembrane region" description="Helical" evidence="7">
    <location>
        <begin position="141"/>
        <end position="160"/>
    </location>
</feature>
<feature type="transmembrane region" description="Helical" evidence="7">
    <location>
        <begin position="6"/>
        <end position="27"/>
    </location>
</feature>
<dbReference type="PANTHER" id="PTHR30487">
    <property type="entry name" value="TYPE 4 PREPILIN-LIKE PROTEINS LEADER PEPTIDE-PROCESSING ENZYME"/>
    <property type="match status" value="1"/>
</dbReference>
<feature type="transmembrane region" description="Helical" evidence="7">
    <location>
        <begin position="166"/>
        <end position="186"/>
    </location>
</feature>
<evidence type="ECO:0000256" key="1">
    <source>
        <dbReference type="ARBA" id="ARBA00004651"/>
    </source>
</evidence>
<evidence type="ECO:0000313" key="11">
    <source>
        <dbReference type="Proteomes" id="UP000481339"/>
    </source>
</evidence>
<evidence type="ECO:0000256" key="4">
    <source>
        <dbReference type="ARBA" id="ARBA00022692"/>
    </source>
</evidence>
<dbReference type="OrthoDB" id="2087435at2"/>
<evidence type="ECO:0000256" key="5">
    <source>
        <dbReference type="ARBA" id="ARBA00022989"/>
    </source>
</evidence>
<keyword evidence="11" id="KW-1185">Reference proteome</keyword>
<proteinExistence type="inferred from homology"/>
<comment type="subcellular location">
    <subcellularLocation>
        <location evidence="1">Cell membrane</location>
        <topology evidence="1">Multi-pass membrane protein</topology>
    </subcellularLocation>
</comment>
<feature type="domain" description="Prepilin peptidase A24 N-terminal" evidence="9">
    <location>
        <begin position="11"/>
        <end position="92"/>
    </location>
</feature>
<dbReference type="InterPro" id="IPR000045">
    <property type="entry name" value="Prepilin_IV_endopep_pep"/>
</dbReference>
<feature type="transmembrane region" description="Helical" evidence="7">
    <location>
        <begin position="107"/>
        <end position="129"/>
    </location>
</feature>
<keyword evidence="5 7" id="KW-1133">Transmembrane helix</keyword>
<dbReference type="InterPro" id="IPR010627">
    <property type="entry name" value="Prepilin_pept_A24_N"/>
</dbReference>
<organism evidence="10 11">
    <name type="scientific">Pseudoclavibacter caeni</name>
    <dbReference type="NCBI Taxonomy" id="908846"/>
    <lineage>
        <taxon>Bacteria</taxon>
        <taxon>Bacillati</taxon>
        <taxon>Actinomycetota</taxon>
        <taxon>Actinomycetes</taxon>
        <taxon>Micrococcales</taxon>
        <taxon>Microbacteriaceae</taxon>
        <taxon>Pseudoclavibacter</taxon>
    </lineage>
</organism>
<comment type="caution">
    <text evidence="10">The sequence shown here is derived from an EMBL/GenBank/DDBJ whole genome shotgun (WGS) entry which is preliminary data.</text>
</comment>
<evidence type="ECO:0000256" key="6">
    <source>
        <dbReference type="ARBA" id="ARBA00023136"/>
    </source>
</evidence>
<gene>
    <name evidence="10" type="ORF">F8O02_03505</name>
</gene>
<dbReference type="Gene3D" id="1.20.120.1220">
    <property type="match status" value="1"/>
</dbReference>
<evidence type="ECO:0000256" key="3">
    <source>
        <dbReference type="ARBA" id="ARBA00022475"/>
    </source>
</evidence>